<dbReference type="Proteomes" id="UP000230233">
    <property type="component" value="Chromosome V"/>
</dbReference>
<evidence type="ECO:0000313" key="2">
    <source>
        <dbReference type="EMBL" id="PIC24963.1"/>
    </source>
</evidence>
<dbReference type="InterPro" id="IPR014044">
    <property type="entry name" value="CAP_dom"/>
</dbReference>
<sequence length="135" mass="14943">MSTTRCDTSPGQNVYSYLSMVNLNTTLDEYGKNATSSWEREFYYDGWNSTKTDENIINSRIRKAIQMVYADASKIGCGVTECGKNPSIDNWYMITLVCLYEKPLSNVVSDIYLEGEACSKCSGGSKCETSSGLCA</sequence>
<dbReference type="Pfam" id="PF00188">
    <property type="entry name" value="CAP"/>
    <property type="match status" value="1"/>
</dbReference>
<dbReference type="EMBL" id="PDUG01000005">
    <property type="protein sequence ID" value="PIC24963.1"/>
    <property type="molecule type" value="Genomic_DNA"/>
</dbReference>
<dbReference type="InterPro" id="IPR035940">
    <property type="entry name" value="CAP_sf"/>
</dbReference>
<dbReference type="SUPFAM" id="SSF55797">
    <property type="entry name" value="PR-1-like"/>
    <property type="match status" value="1"/>
</dbReference>
<organism evidence="2 3">
    <name type="scientific">Caenorhabditis nigoni</name>
    <dbReference type="NCBI Taxonomy" id="1611254"/>
    <lineage>
        <taxon>Eukaryota</taxon>
        <taxon>Metazoa</taxon>
        <taxon>Ecdysozoa</taxon>
        <taxon>Nematoda</taxon>
        <taxon>Chromadorea</taxon>
        <taxon>Rhabditida</taxon>
        <taxon>Rhabditina</taxon>
        <taxon>Rhabditomorpha</taxon>
        <taxon>Rhabditoidea</taxon>
        <taxon>Rhabditidae</taxon>
        <taxon>Peloderinae</taxon>
        <taxon>Caenorhabditis</taxon>
    </lineage>
</organism>
<evidence type="ECO:0000259" key="1">
    <source>
        <dbReference type="SMART" id="SM00198"/>
    </source>
</evidence>
<proteinExistence type="predicted"/>
<name>A0A2G5TCQ6_9PELO</name>
<comment type="caution">
    <text evidence="2">The sequence shown here is derived from an EMBL/GenBank/DDBJ whole genome shotgun (WGS) entry which is preliminary data.</text>
</comment>
<gene>
    <name evidence="2" type="primary">Cnig_chr_V.g18080</name>
    <name evidence="2" type="ORF">B9Z55_018080</name>
</gene>
<dbReference type="SMART" id="SM00198">
    <property type="entry name" value="SCP"/>
    <property type="match status" value="1"/>
</dbReference>
<dbReference type="AlphaFoldDB" id="A0A2G5TCQ6"/>
<keyword evidence="3" id="KW-1185">Reference proteome</keyword>
<dbReference type="STRING" id="1611254.A0A2G5TCQ6"/>
<feature type="domain" description="SCP" evidence="1">
    <location>
        <begin position="4"/>
        <end position="109"/>
    </location>
</feature>
<protein>
    <recommendedName>
        <fullName evidence="1">SCP domain-containing protein</fullName>
    </recommendedName>
</protein>
<accession>A0A2G5TCQ6</accession>
<reference evidence="3" key="1">
    <citation type="submission" date="2017-10" db="EMBL/GenBank/DDBJ databases">
        <title>Rapid genome shrinkage in a self-fertile nematode reveals novel sperm competition proteins.</title>
        <authorList>
            <person name="Yin D."/>
            <person name="Schwarz E.M."/>
            <person name="Thomas C.G."/>
            <person name="Felde R.L."/>
            <person name="Korf I.F."/>
            <person name="Cutter A.D."/>
            <person name="Schartner C.M."/>
            <person name="Ralston E.J."/>
            <person name="Meyer B.J."/>
            <person name="Haag E.S."/>
        </authorList>
    </citation>
    <scope>NUCLEOTIDE SEQUENCE [LARGE SCALE GENOMIC DNA]</scope>
    <source>
        <strain evidence="3">JU1422</strain>
    </source>
</reference>
<dbReference type="Gene3D" id="3.40.33.10">
    <property type="entry name" value="CAP"/>
    <property type="match status" value="1"/>
</dbReference>
<dbReference type="OrthoDB" id="5874910at2759"/>
<dbReference type="CDD" id="cd05380">
    <property type="entry name" value="CAP_euk"/>
    <property type="match status" value="1"/>
</dbReference>
<evidence type="ECO:0000313" key="3">
    <source>
        <dbReference type="Proteomes" id="UP000230233"/>
    </source>
</evidence>